<evidence type="ECO:0000313" key="17">
    <source>
        <dbReference type="Proteomes" id="UP000224006"/>
    </source>
</evidence>
<comment type="subunit">
    <text evidence="12">Component of an histone acetyltransferase complex. Interacts with H3K4me3 and to a lesser extent with H3K4me2.</text>
</comment>
<keyword evidence="4 12" id="KW-0479">Metal-binding</keyword>
<dbReference type="InterPro" id="IPR019787">
    <property type="entry name" value="Znf_PHD-finger"/>
</dbReference>
<keyword evidence="9" id="KW-0804">Transcription</keyword>
<dbReference type="PANTHER" id="PTHR10333:SF103">
    <property type="entry name" value="INHIBITOR OF GROWTH PROTEIN 3"/>
    <property type="match status" value="1"/>
</dbReference>
<reference evidence="16 17" key="1">
    <citation type="submission" date="2017-09" db="EMBL/GenBank/DDBJ databases">
        <title>Genome sequencing of Besnoitia besnoiti strain Bb-Ger1.</title>
        <authorList>
            <person name="Schares G."/>
            <person name="Venepally P."/>
            <person name="Lorenzi H.A."/>
        </authorList>
    </citation>
    <scope>NUCLEOTIDE SEQUENCE [LARGE SCALE GENOMIC DNA]</scope>
    <source>
        <strain evidence="16 17">Bb-Ger1</strain>
    </source>
</reference>
<keyword evidence="10 12" id="KW-0539">Nucleus</keyword>
<dbReference type="GeneID" id="40307335"/>
<keyword evidence="8" id="KW-0805">Transcription regulation</keyword>
<dbReference type="GO" id="GO:0006325">
    <property type="term" value="P:chromatin organization"/>
    <property type="evidence" value="ECO:0007669"/>
    <property type="project" value="UniProtKB-KW"/>
</dbReference>
<evidence type="ECO:0000256" key="13">
    <source>
        <dbReference type="SAM" id="Coils"/>
    </source>
</evidence>
<dbReference type="InterPro" id="IPR024610">
    <property type="entry name" value="ING_N_histone-binding"/>
</dbReference>
<dbReference type="PANTHER" id="PTHR10333">
    <property type="entry name" value="INHIBITOR OF GROWTH PROTEIN"/>
    <property type="match status" value="1"/>
</dbReference>
<protein>
    <recommendedName>
        <fullName evidence="12">Inhibitor of growth protein</fullName>
    </recommendedName>
</protein>
<evidence type="ECO:0000256" key="5">
    <source>
        <dbReference type="ARBA" id="ARBA00022771"/>
    </source>
</evidence>
<feature type="compositionally biased region" description="Low complexity" evidence="14">
    <location>
        <begin position="261"/>
        <end position="314"/>
    </location>
</feature>
<dbReference type="KEGG" id="bbes:BESB_022750"/>
<dbReference type="Gene3D" id="3.30.40.10">
    <property type="entry name" value="Zinc/RING finger domain, C3HC4 (zinc finger)"/>
    <property type="match status" value="1"/>
</dbReference>
<evidence type="ECO:0000256" key="11">
    <source>
        <dbReference type="PROSITE-ProRule" id="PRU00146"/>
    </source>
</evidence>
<dbReference type="SUPFAM" id="SSF57903">
    <property type="entry name" value="FYVE/PHD zinc finger"/>
    <property type="match status" value="1"/>
</dbReference>
<organism evidence="16 17">
    <name type="scientific">Besnoitia besnoiti</name>
    <name type="common">Apicomplexan protozoan</name>
    <dbReference type="NCBI Taxonomy" id="94643"/>
    <lineage>
        <taxon>Eukaryota</taxon>
        <taxon>Sar</taxon>
        <taxon>Alveolata</taxon>
        <taxon>Apicomplexa</taxon>
        <taxon>Conoidasida</taxon>
        <taxon>Coccidia</taxon>
        <taxon>Eucoccidiorida</taxon>
        <taxon>Eimeriorina</taxon>
        <taxon>Sarcocystidae</taxon>
        <taxon>Besnoitia</taxon>
    </lineage>
</organism>
<evidence type="ECO:0000256" key="12">
    <source>
        <dbReference type="RuleBase" id="RU361213"/>
    </source>
</evidence>
<dbReference type="InterPro" id="IPR028651">
    <property type="entry name" value="ING_fam"/>
</dbReference>
<dbReference type="Proteomes" id="UP000224006">
    <property type="component" value="Chromosome XII"/>
</dbReference>
<dbReference type="GO" id="GO:0005634">
    <property type="term" value="C:nucleus"/>
    <property type="evidence" value="ECO:0007669"/>
    <property type="project" value="UniProtKB-SubCell"/>
</dbReference>
<dbReference type="InterPro" id="IPR011011">
    <property type="entry name" value="Znf_FYVE_PHD"/>
</dbReference>
<keyword evidence="6 12" id="KW-0862">Zinc</keyword>
<evidence type="ECO:0000313" key="16">
    <source>
        <dbReference type="EMBL" id="PFH31783.1"/>
    </source>
</evidence>
<evidence type="ECO:0000256" key="10">
    <source>
        <dbReference type="ARBA" id="ARBA00023242"/>
    </source>
</evidence>
<feature type="compositionally biased region" description="Low complexity" evidence="14">
    <location>
        <begin position="344"/>
        <end position="374"/>
    </location>
</feature>
<feature type="compositionally biased region" description="Gly residues" evidence="14">
    <location>
        <begin position="162"/>
        <end position="185"/>
    </location>
</feature>
<evidence type="ECO:0000259" key="15">
    <source>
        <dbReference type="PROSITE" id="PS50016"/>
    </source>
</evidence>
<gene>
    <name evidence="16" type="ORF">BESB_022750</name>
</gene>
<dbReference type="EMBL" id="NWUJ01000013">
    <property type="protein sequence ID" value="PFH31783.1"/>
    <property type="molecule type" value="Genomic_DNA"/>
</dbReference>
<keyword evidence="5 11" id="KW-0863">Zinc-finger</keyword>
<dbReference type="STRING" id="94643.A0A2A9M7Y7"/>
<dbReference type="CDD" id="cd15522">
    <property type="entry name" value="PHD_TAF3"/>
    <property type="match status" value="1"/>
</dbReference>
<feature type="coiled-coil region" evidence="13">
    <location>
        <begin position="19"/>
        <end position="46"/>
    </location>
</feature>
<comment type="function">
    <text evidence="12">Component of an histone acetyltransferase complex.</text>
</comment>
<sequence>MGDPVEQWLEDCLTLPGKLHRALRLMAHLEQEASRIETQFRSREKEFLLRLRQSQQQGTAWPAAEQEEEIVAIKFLHAKCRALLREKVAVNKQIASFIHYEQQRLVKERDKLLHSMHGLGAAATLKAHGVAGQELGAVTAAGPGGVPGGHLPGVGAPSAVGGTPGAGPLGATGTHGGTGSAGGSTVGRSALRRRAAERGGSSILGTAGDVSSGLPGDGAGADRGGGAGLGLDADGSGFYVRGADRTALNGDYQAHQDQGASASRHPSSQSSTVTAGPQGAGGPPHAASGADARGQAGLAVPAAPAGVHHPSGSKSSGGGRSRNQPSHGSRSRHDGSGSKGGAAAGPLASSGSASPAPSYGSGHRMGASPGAYYPPGGGSADPAGHAGGGASSGSGAGVPGGAGATTRSGGQSESADAWEGICPVCHKGESSECNNMVACDACNQWFHFECVGYSAETQEDDAWFCPQCYQHGLVP</sequence>
<evidence type="ECO:0000256" key="8">
    <source>
        <dbReference type="ARBA" id="ARBA00023015"/>
    </source>
</evidence>
<dbReference type="SMART" id="SM01408">
    <property type="entry name" value="ING"/>
    <property type="match status" value="1"/>
</dbReference>
<dbReference type="InterPro" id="IPR001965">
    <property type="entry name" value="Znf_PHD"/>
</dbReference>
<dbReference type="AlphaFoldDB" id="A0A2A9M7Y7"/>
<dbReference type="SMART" id="SM00249">
    <property type="entry name" value="PHD"/>
    <property type="match status" value="1"/>
</dbReference>
<feature type="domain" description="PHD-type" evidence="15">
    <location>
        <begin position="419"/>
        <end position="471"/>
    </location>
</feature>
<evidence type="ECO:0000256" key="2">
    <source>
        <dbReference type="ARBA" id="ARBA00010210"/>
    </source>
</evidence>
<dbReference type="Pfam" id="PF00628">
    <property type="entry name" value="PHD"/>
    <property type="match status" value="1"/>
</dbReference>
<comment type="domain">
    <text evidence="12">The PHD-type zinc finger mediates the binding to H3K4me3.</text>
</comment>
<feature type="compositionally biased region" description="Gly residues" evidence="14">
    <location>
        <begin position="375"/>
        <end position="403"/>
    </location>
</feature>
<accession>A0A2A9M7Y7</accession>
<keyword evidence="13" id="KW-0175">Coiled coil</keyword>
<dbReference type="Gene3D" id="6.10.140.1740">
    <property type="match status" value="1"/>
</dbReference>
<keyword evidence="7 12" id="KW-0156">Chromatin regulator</keyword>
<dbReference type="CDD" id="cd16857">
    <property type="entry name" value="ING_ING1_2"/>
    <property type="match status" value="1"/>
</dbReference>
<dbReference type="InterPro" id="IPR013083">
    <property type="entry name" value="Znf_RING/FYVE/PHD"/>
</dbReference>
<dbReference type="OrthoDB" id="332388at2759"/>
<comment type="caution">
    <text evidence="16">The sequence shown here is derived from an EMBL/GenBank/DDBJ whole genome shotgun (WGS) entry which is preliminary data.</text>
</comment>
<evidence type="ECO:0000256" key="7">
    <source>
        <dbReference type="ARBA" id="ARBA00022853"/>
    </source>
</evidence>
<feature type="region of interest" description="Disordered" evidence="14">
    <location>
        <begin position="148"/>
        <end position="221"/>
    </location>
</feature>
<evidence type="ECO:0000256" key="9">
    <source>
        <dbReference type="ARBA" id="ARBA00023163"/>
    </source>
</evidence>
<dbReference type="GO" id="GO:0008270">
    <property type="term" value="F:zinc ion binding"/>
    <property type="evidence" value="ECO:0007669"/>
    <property type="project" value="UniProtKB-KW"/>
</dbReference>
<dbReference type="RefSeq" id="XP_029215792.1">
    <property type="nucleotide sequence ID" value="XM_029360977.1"/>
</dbReference>
<dbReference type="Pfam" id="PF12998">
    <property type="entry name" value="ING"/>
    <property type="match status" value="1"/>
</dbReference>
<proteinExistence type="inferred from homology"/>
<dbReference type="PROSITE" id="PS50016">
    <property type="entry name" value="ZF_PHD_2"/>
    <property type="match status" value="1"/>
</dbReference>
<dbReference type="VEuPathDB" id="ToxoDB:BESB_022750"/>
<evidence type="ECO:0000256" key="4">
    <source>
        <dbReference type="ARBA" id="ARBA00022723"/>
    </source>
</evidence>
<evidence type="ECO:0000256" key="14">
    <source>
        <dbReference type="SAM" id="MobiDB-lite"/>
    </source>
</evidence>
<keyword evidence="17" id="KW-1185">Reference proteome</keyword>
<dbReference type="InterPro" id="IPR019786">
    <property type="entry name" value="Zinc_finger_PHD-type_CS"/>
</dbReference>
<evidence type="ECO:0000256" key="1">
    <source>
        <dbReference type="ARBA" id="ARBA00004123"/>
    </source>
</evidence>
<dbReference type="PROSITE" id="PS01359">
    <property type="entry name" value="ZF_PHD_1"/>
    <property type="match status" value="1"/>
</dbReference>
<evidence type="ECO:0000256" key="3">
    <source>
        <dbReference type="ARBA" id="ARBA00022604"/>
    </source>
</evidence>
<feature type="region of interest" description="Disordered" evidence="14">
    <location>
        <begin position="253"/>
        <end position="413"/>
    </location>
</feature>
<name>A0A2A9M7Y7_BESBE</name>
<comment type="similarity">
    <text evidence="2 12">Belongs to the ING family.</text>
</comment>
<comment type="subcellular location">
    <subcellularLocation>
        <location evidence="1 12">Nucleus</location>
    </subcellularLocation>
</comment>
<evidence type="ECO:0000256" key="6">
    <source>
        <dbReference type="ARBA" id="ARBA00022833"/>
    </source>
</evidence>
<keyword evidence="3" id="KW-0341">Growth regulation</keyword>